<dbReference type="AlphaFoldDB" id="A0A8J1XVE8"/>
<dbReference type="InterPro" id="IPR013083">
    <property type="entry name" value="Znf_RING/FYVE/PHD"/>
</dbReference>
<dbReference type="SUPFAM" id="SSF57850">
    <property type="entry name" value="RING/U-box"/>
    <property type="match status" value="1"/>
</dbReference>
<dbReference type="Pfam" id="PF00097">
    <property type="entry name" value="zf-C3HC4"/>
    <property type="match status" value="1"/>
</dbReference>
<dbReference type="InterPro" id="IPR047153">
    <property type="entry name" value="TRIM45/56/19-like"/>
</dbReference>
<dbReference type="PANTHER" id="PTHR25462:SF296">
    <property type="entry name" value="MEIOTIC P26, ISOFORM F"/>
    <property type="match status" value="1"/>
</dbReference>
<protein>
    <submittedName>
        <fullName evidence="4">Uncharacterized protein</fullName>
    </submittedName>
</protein>
<evidence type="ECO:0000313" key="4">
    <source>
        <dbReference type="EMBL" id="CAH1786766.1"/>
    </source>
</evidence>
<dbReference type="PROSITE" id="PS00518">
    <property type="entry name" value="ZF_RING_1"/>
    <property type="match status" value="1"/>
</dbReference>
<dbReference type="GO" id="GO:0008270">
    <property type="term" value="F:zinc ion binding"/>
    <property type="evidence" value="ECO:0007669"/>
    <property type="project" value="UniProtKB-KW"/>
</dbReference>
<sequence>MAAEKSLEAELLNDLLECPICLGIMESPNSLPCLHKFCYSCLRKWADEKENFLKSFPCPICKATTRKDSIKIDFNLKSIAESLTTKKSNDKKEQSKNIIKKGDLEKPTKQPIEDNEEINYCEKCLEIDLKLSQAEVNCAECSKHLCLDCCKIDSRFRNFCNDHMPISPIPRRRAYAPRANTQRANTPRGNVLQTVTVAKEDNASRPTREIKTWAYAPQECIQPVNEPQNSTGLSDDQLITFVMCFILITISLALLKTLY</sequence>
<reference evidence="4" key="1">
    <citation type="submission" date="2022-03" db="EMBL/GenBank/DDBJ databases">
        <authorList>
            <person name="Martin C."/>
        </authorList>
    </citation>
    <scope>NUCLEOTIDE SEQUENCE</scope>
</reference>
<evidence type="ECO:0000256" key="2">
    <source>
        <dbReference type="ARBA" id="ARBA00022771"/>
    </source>
</evidence>
<dbReference type="EMBL" id="CAIIXF020000006">
    <property type="protein sequence ID" value="CAH1786766.1"/>
    <property type="molecule type" value="Genomic_DNA"/>
</dbReference>
<dbReference type="Gene3D" id="3.30.40.10">
    <property type="entry name" value="Zinc/RING finger domain, C3HC4 (zinc finger)"/>
    <property type="match status" value="1"/>
</dbReference>
<dbReference type="Proteomes" id="UP000749559">
    <property type="component" value="Unassembled WGS sequence"/>
</dbReference>
<proteinExistence type="predicted"/>
<dbReference type="InterPro" id="IPR017907">
    <property type="entry name" value="Znf_RING_CS"/>
</dbReference>
<dbReference type="InterPro" id="IPR018957">
    <property type="entry name" value="Znf_C3HC4_RING-type"/>
</dbReference>
<name>A0A8J1XVE8_OWEFU</name>
<dbReference type="PANTHER" id="PTHR25462">
    <property type="entry name" value="BONUS, ISOFORM C-RELATED"/>
    <property type="match status" value="1"/>
</dbReference>
<dbReference type="InterPro" id="IPR001841">
    <property type="entry name" value="Znf_RING"/>
</dbReference>
<keyword evidence="5" id="KW-1185">Reference proteome</keyword>
<comment type="caution">
    <text evidence="4">The sequence shown here is derived from an EMBL/GenBank/DDBJ whole genome shotgun (WGS) entry which is preliminary data.</text>
</comment>
<dbReference type="OrthoDB" id="6108580at2759"/>
<evidence type="ECO:0000256" key="3">
    <source>
        <dbReference type="ARBA" id="ARBA00022833"/>
    </source>
</evidence>
<dbReference type="PROSITE" id="PS50089">
    <property type="entry name" value="ZF_RING_2"/>
    <property type="match status" value="1"/>
</dbReference>
<keyword evidence="1" id="KW-0479">Metal-binding</keyword>
<keyword evidence="2" id="KW-0863">Zinc-finger</keyword>
<evidence type="ECO:0000256" key="1">
    <source>
        <dbReference type="ARBA" id="ARBA00022723"/>
    </source>
</evidence>
<evidence type="ECO:0000313" key="5">
    <source>
        <dbReference type="Proteomes" id="UP000749559"/>
    </source>
</evidence>
<keyword evidence="3" id="KW-0862">Zinc</keyword>
<gene>
    <name evidence="4" type="ORF">OFUS_LOCUS12595</name>
</gene>
<accession>A0A8J1XVE8</accession>
<organism evidence="4 5">
    <name type="scientific">Owenia fusiformis</name>
    <name type="common">Polychaete worm</name>
    <dbReference type="NCBI Taxonomy" id="6347"/>
    <lineage>
        <taxon>Eukaryota</taxon>
        <taxon>Metazoa</taxon>
        <taxon>Spiralia</taxon>
        <taxon>Lophotrochozoa</taxon>
        <taxon>Annelida</taxon>
        <taxon>Polychaeta</taxon>
        <taxon>Sedentaria</taxon>
        <taxon>Canalipalpata</taxon>
        <taxon>Sabellida</taxon>
        <taxon>Oweniida</taxon>
        <taxon>Oweniidae</taxon>
        <taxon>Owenia</taxon>
    </lineage>
</organism>
<dbReference type="SMART" id="SM00184">
    <property type="entry name" value="RING"/>
    <property type="match status" value="1"/>
</dbReference>